<dbReference type="SUPFAM" id="SSF53756">
    <property type="entry name" value="UDP-Glycosyltransferase/glycogen phosphorylase"/>
    <property type="match status" value="1"/>
</dbReference>
<dbReference type="Proteomes" id="UP001209694">
    <property type="component" value="Unassembled WGS sequence"/>
</dbReference>
<reference evidence="1" key="1">
    <citation type="submission" date="2022-06" db="EMBL/GenBank/DDBJ databases">
        <title>Leptospira isolates from biofilms formed at urban environments.</title>
        <authorList>
            <person name="Ribeiro P.S."/>
            <person name="Sousa T."/>
            <person name="Carvalho N."/>
            <person name="Aburjaile F."/>
            <person name="Neves F."/>
            <person name="Oliveira D."/>
            <person name="Blanco L."/>
            <person name="Lima J."/>
            <person name="Costa F."/>
            <person name="Brenig B."/>
            <person name="Soares S."/>
            <person name="Ramos R."/>
            <person name="Goes-Neto A."/>
            <person name="Matiuzzi M."/>
            <person name="Azevedo V."/>
            <person name="Ristow P."/>
        </authorList>
    </citation>
    <scope>NUCLEOTIDE SEQUENCE</scope>
    <source>
        <strain evidence="1">VSF7</strain>
    </source>
</reference>
<dbReference type="AlphaFoldDB" id="A0AAW5V7F0"/>
<organism evidence="1 2">
    <name type="scientific">Leptospira levettii</name>
    <dbReference type="NCBI Taxonomy" id="2023178"/>
    <lineage>
        <taxon>Bacteria</taxon>
        <taxon>Pseudomonadati</taxon>
        <taxon>Spirochaetota</taxon>
        <taxon>Spirochaetia</taxon>
        <taxon>Leptospirales</taxon>
        <taxon>Leptospiraceae</taxon>
        <taxon>Leptospira</taxon>
    </lineage>
</organism>
<gene>
    <name evidence="1" type="ORF">ND810_14090</name>
</gene>
<sequence>MFIYSFKSKSNSLKWKFLKSFGIKTYFYDEMLSDYEKGIRHGKITLNDLWKLDELYILEPQIGKLLNKKERYSISYANLLRMKVDGELCSENRIYYLRFLKNFTNIRNEMGIFLYDSYYENRFIKLTLPNLIRIRRIKIRIPSFINILSKLFIKLLKVFLIKDKNLIGEFDDKIVSSVDNITVSEQWNGILVAPHKTLNYGNLFSKDYILPNRENPESYKYIEFFKSDDIETYYRKNRFDVLFFMDTFGEYLLKKNVRLCIFAIKKLFLSVFVYHILSLRQILYFLVFELRVDYSIFILKKVKPSLIIVGYDILFPGYFQLAASELQIKTISITERQFAMHSENLPVFIDTYFVPGKEFNSVIEKNPFSIVGELFTVGLIRTDYAFELQKKTQVNKKQVLIFDFHCEETNSISLLSWQNNLLFYEDMYHLIKKFPQYKFVIRGKNILWTKLIYFQDVYLKLQQLENLTISDVDEIGESYRLLVQSEYVIARVTSIAEEAIAMEKKVLFHENFIEGRRNILSLFGLKDMALVTYNKEELLESFARMVRSDDDFRDFKRIRDMYSIVDGQVRERYLKEMKLIGNSISGKEVFLSGSTKSIV</sequence>
<comment type="caution">
    <text evidence="1">The sequence shown here is derived from an EMBL/GenBank/DDBJ whole genome shotgun (WGS) entry which is preliminary data.</text>
</comment>
<protein>
    <recommendedName>
        <fullName evidence="3">Glycosyltransferase family 1 protein</fullName>
    </recommendedName>
</protein>
<accession>A0AAW5V7F0</accession>
<evidence type="ECO:0000313" key="2">
    <source>
        <dbReference type="Proteomes" id="UP001209694"/>
    </source>
</evidence>
<dbReference type="RefSeq" id="WP_265355995.1">
    <property type="nucleotide sequence ID" value="NZ_JAMQPS010000002.1"/>
</dbReference>
<evidence type="ECO:0008006" key="3">
    <source>
        <dbReference type="Google" id="ProtNLM"/>
    </source>
</evidence>
<evidence type="ECO:0000313" key="1">
    <source>
        <dbReference type="EMBL" id="MCW7516293.1"/>
    </source>
</evidence>
<name>A0AAW5V7F0_9LEPT</name>
<dbReference type="EMBL" id="JAMQQD010000005">
    <property type="protein sequence ID" value="MCW7516293.1"/>
    <property type="molecule type" value="Genomic_DNA"/>
</dbReference>
<proteinExistence type="predicted"/>